<keyword evidence="2" id="KW-1185">Reference proteome</keyword>
<evidence type="ECO:0000313" key="2">
    <source>
        <dbReference type="Proteomes" id="UP000601361"/>
    </source>
</evidence>
<comment type="caution">
    <text evidence="1">The sequence shown here is derived from an EMBL/GenBank/DDBJ whole genome shotgun (WGS) entry which is preliminary data.</text>
</comment>
<dbReference type="Pfam" id="PF05853">
    <property type="entry name" value="BKACE"/>
    <property type="match status" value="1"/>
</dbReference>
<reference evidence="2" key="1">
    <citation type="journal article" date="2019" name="Int. J. Syst. Evol. Microbiol.">
        <title>The Global Catalogue of Microorganisms (GCM) 10K type strain sequencing project: providing services to taxonomists for standard genome sequencing and annotation.</title>
        <authorList>
            <consortium name="The Broad Institute Genomics Platform"/>
            <consortium name="The Broad Institute Genome Sequencing Center for Infectious Disease"/>
            <person name="Wu L."/>
            <person name="Ma J."/>
        </authorList>
    </citation>
    <scope>NUCLEOTIDE SEQUENCE [LARGE SCALE GENOMIC DNA]</scope>
    <source>
        <strain evidence="2">CGMCC 1.12990</strain>
    </source>
</reference>
<dbReference type="EMBL" id="BMGS01000014">
    <property type="protein sequence ID" value="GGG59670.1"/>
    <property type="molecule type" value="Genomic_DNA"/>
</dbReference>
<proteinExistence type="predicted"/>
<evidence type="ECO:0000313" key="1">
    <source>
        <dbReference type="EMBL" id="GGG59670.1"/>
    </source>
</evidence>
<dbReference type="InterPro" id="IPR008567">
    <property type="entry name" value="BKACE"/>
</dbReference>
<dbReference type="Proteomes" id="UP000601361">
    <property type="component" value="Unassembled WGS sequence"/>
</dbReference>
<gene>
    <name evidence="1" type="ORF">GCM10011378_39590</name>
</gene>
<dbReference type="RefSeq" id="WP_188559608.1">
    <property type="nucleotide sequence ID" value="NZ_BMGS01000014.1"/>
</dbReference>
<protein>
    <submittedName>
        <fullName evidence="1">3-keto-5-aminohexanoate cleavage enzyme</fullName>
    </submittedName>
</protein>
<dbReference type="PANTHER" id="PTHR37418:SF1">
    <property type="entry name" value="3-KETO-5-AMINOHEXANOATE CLEAVAGE PROTEIN"/>
    <property type="match status" value="1"/>
</dbReference>
<dbReference type="InterPro" id="IPR013785">
    <property type="entry name" value="Aldolase_TIM"/>
</dbReference>
<dbReference type="Gene3D" id="3.20.20.70">
    <property type="entry name" value="Aldolase class I"/>
    <property type="match status" value="1"/>
</dbReference>
<organism evidence="1 2">
    <name type="scientific">Hymenobacter glacieicola</name>
    <dbReference type="NCBI Taxonomy" id="1562124"/>
    <lineage>
        <taxon>Bacteria</taxon>
        <taxon>Pseudomonadati</taxon>
        <taxon>Bacteroidota</taxon>
        <taxon>Cytophagia</taxon>
        <taxon>Cytophagales</taxon>
        <taxon>Hymenobacteraceae</taxon>
        <taxon>Hymenobacter</taxon>
    </lineage>
</organism>
<name>A0ABQ1X6C9_9BACT</name>
<sequence>MLQACLNGNRTKHEHAAVPYTPSELAADAGLVVRAGAQELHLHPRAEDGSESLRAVDVAGALQAVRAQVPGVLVGISTHEGIASPTPLATLLATWTELPDYVSINLGEVAAPDLWHAATSRGIAVEAGLSSVADAQRLLQFAPPATYCRLLVEIAEQHLEEAMRTAHTILRTMQAFQPQVPRLLHGMNATMWPLFQVAMEQRLSTRIGLEDGLQLPSGAVATGNEQLLQQAAAQLSAQRR</sequence>
<accession>A0ABQ1X6C9</accession>
<dbReference type="PANTHER" id="PTHR37418">
    <property type="entry name" value="3-KETO-5-AMINOHEXANOATE CLEAVAGE ENZYME-RELATED"/>
    <property type="match status" value="1"/>
</dbReference>